<evidence type="ECO:0000313" key="4">
    <source>
        <dbReference type="Proteomes" id="UP000323708"/>
    </source>
</evidence>
<dbReference type="Pfam" id="PF25876">
    <property type="entry name" value="HH_MFP_RND"/>
    <property type="match status" value="1"/>
</dbReference>
<gene>
    <name evidence="3" type="ORF">F0M18_13540</name>
</gene>
<dbReference type="Gene3D" id="2.40.50.100">
    <property type="match status" value="1"/>
</dbReference>
<keyword evidence="1" id="KW-0732">Signal</keyword>
<feature type="signal peptide" evidence="1">
    <location>
        <begin position="1"/>
        <end position="20"/>
    </location>
</feature>
<dbReference type="PANTHER" id="PTHR30469:SF15">
    <property type="entry name" value="HLYD FAMILY OF SECRETION PROTEINS"/>
    <property type="match status" value="1"/>
</dbReference>
<dbReference type="GO" id="GO:0015562">
    <property type="term" value="F:efflux transmembrane transporter activity"/>
    <property type="evidence" value="ECO:0007669"/>
    <property type="project" value="TreeGrafter"/>
</dbReference>
<dbReference type="AlphaFoldDB" id="A0A5B0WT32"/>
<dbReference type="NCBIfam" id="TIGR02971">
    <property type="entry name" value="heterocyst_DevB"/>
    <property type="match status" value="1"/>
</dbReference>
<dbReference type="EMBL" id="VTUX01000006">
    <property type="protein sequence ID" value="KAA1190083.1"/>
    <property type="molecule type" value="Genomic_DNA"/>
</dbReference>
<evidence type="ECO:0000259" key="2">
    <source>
        <dbReference type="Pfam" id="PF25876"/>
    </source>
</evidence>
<feature type="chain" id="PRO_5022956086" evidence="1">
    <location>
        <begin position="21"/>
        <end position="258"/>
    </location>
</feature>
<feature type="domain" description="Multidrug resistance protein MdtA-like alpha-helical hairpin" evidence="2">
    <location>
        <begin position="78"/>
        <end position="133"/>
    </location>
</feature>
<dbReference type="Gene3D" id="1.10.287.470">
    <property type="entry name" value="Helix hairpin bin"/>
    <property type="match status" value="1"/>
</dbReference>
<evidence type="ECO:0000256" key="1">
    <source>
        <dbReference type="SAM" id="SignalP"/>
    </source>
</evidence>
<sequence length="258" mass="27285">MRFFLSLCLAVAMFAPRALLAEPRVISSLGRIEPAGGVVMLAGPSGLGSVIMDLKVSEGDAVKKGDVIAVLDSYPVRRAELDQAQAQLESARNQLRREQKLGKAMATSASKLEALELQVKGAGAAVAAAQAMLNLSLVKAPHDAQILYVHARPGERVGVEGVVEIGRTDKMYAVAEVYETDIIHVAPGQEASVRSPALESPVSGTVENIGLKVGRLDVLGMDPVAEADARVIEVHILLDDVDAVKALTNLQVEVEIQP</sequence>
<dbReference type="GO" id="GO:1990281">
    <property type="term" value="C:efflux pump complex"/>
    <property type="evidence" value="ECO:0007669"/>
    <property type="project" value="TreeGrafter"/>
</dbReference>
<keyword evidence="4" id="KW-1185">Reference proteome</keyword>
<dbReference type="SUPFAM" id="SSF111369">
    <property type="entry name" value="HlyD-like secretion proteins"/>
    <property type="match status" value="1"/>
</dbReference>
<accession>A0A5B0WT32</accession>
<proteinExistence type="predicted"/>
<name>A0A5B0WT32_9GAMM</name>
<reference evidence="3 4" key="1">
    <citation type="submission" date="2019-09" db="EMBL/GenBank/DDBJ databases">
        <authorList>
            <person name="Chen X.-Y."/>
        </authorList>
    </citation>
    <scope>NUCLEOTIDE SEQUENCE [LARGE SCALE GENOMIC DNA]</scope>
    <source>
        <strain evidence="3 4">NY5</strain>
    </source>
</reference>
<dbReference type="InterPro" id="IPR058624">
    <property type="entry name" value="MdtA-like_HH"/>
</dbReference>
<dbReference type="InterPro" id="IPR014315">
    <property type="entry name" value="ABC_heterocyst_DevB"/>
</dbReference>
<comment type="caution">
    <text evidence="3">The sequence shown here is derived from an EMBL/GenBank/DDBJ whole genome shotgun (WGS) entry which is preliminary data.</text>
</comment>
<organism evidence="3 4">
    <name type="scientific">Pseudohalioglobus sediminis</name>
    <dbReference type="NCBI Taxonomy" id="2606449"/>
    <lineage>
        <taxon>Bacteria</taxon>
        <taxon>Pseudomonadati</taxon>
        <taxon>Pseudomonadota</taxon>
        <taxon>Gammaproteobacteria</taxon>
        <taxon>Cellvibrionales</taxon>
        <taxon>Halieaceae</taxon>
        <taxon>Pseudohalioglobus</taxon>
    </lineage>
</organism>
<protein>
    <submittedName>
        <fullName evidence="3">HlyD family efflux transporter periplasmic adaptor subunit</fullName>
    </submittedName>
</protein>
<evidence type="ECO:0000313" key="3">
    <source>
        <dbReference type="EMBL" id="KAA1190083.1"/>
    </source>
</evidence>
<dbReference type="Proteomes" id="UP000323708">
    <property type="component" value="Unassembled WGS sequence"/>
</dbReference>
<dbReference type="Gene3D" id="2.40.30.170">
    <property type="match status" value="1"/>
</dbReference>
<dbReference type="PANTHER" id="PTHR30469">
    <property type="entry name" value="MULTIDRUG RESISTANCE PROTEIN MDTA"/>
    <property type="match status" value="1"/>
</dbReference>